<sequence>MPLCVCVREREREVHYIHTYIHTYIYSHTCVHVSDEGQLKHTDRQKKKKENKTKTRTNNKQKERRMRGEGVKEVKLMRSYIFMGGVPVIRRKETQETQSNNEIKVVKEAGIIFIFIFVLAKEMKRKYTSIYLSIYLHVRWLLWHVVPLPLSPVLCTSLSARALLISRFFFFFPCFSFFSACLKCRSKMGLTRLLFRLFLIVLFVYASAVGAVLVPFPPSFFVTTGTTIPFPLATPVAQSGAIYVSNKTKQLRIDNFFLGSQYSFIADGERRRGYVLESHAPGSFGASYEGKGSFCRTFKMTGDVTSFGVPDEFLKHAEGNLVRGVEVTRYTGYDRDSTGPLQQVDYYVRNMTFKLPGEKKGTVEEFVFTIPWRVQTQRQQKALKELTGAPVTVPNWRYFGGPFFDEVITPDEPFVTHLQRLMEDTIVTVDFYNFVPIAPDPSVFKVPSDCEEVDAGTASSNVDISLAQRLLVDLSFYTTAGRQTLREKSKDT</sequence>
<name>A0A7J6YFE1_TRYCR</name>
<protein>
    <submittedName>
        <fullName evidence="3">Uncharacterized protein</fullName>
    </submittedName>
</protein>
<feature type="transmembrane region" description="Helical" evidence="2">
    <location>
        <begin position="194"/>
        <end position="216"/>
    </location>
</feature>
<proteinExistence type="predicted"/>
<comment type="caution">
    <text evidence="3">The sequence shown here is derived from an EMBL/GenBank/DDBJ whole genome shotgun (WGS) entry which is preliminary data.</text>
</comment>
<feature type="transmembrane region" description="Helical" evidence="2">
    <location>
        <begin position="162"/>
        <end position="182"/>
    </location>
</feature>
<keyword evidence="2" id="KW-1133">Transmembrane helix</keyword>
<feature type="transmembrane region" description="Helical" evidence="2">
    <location>
        <begin position="130"/>
        <end position="150"/>
    </location>
</feature>
<reference evidence="3 4" key="1">
    <citation type="journal article" date="2019" name="Genome Biol. Evol.">
        <title>Nanopore Sequencing Significantly Improves Genome Assembly of the Protozoan Parasite Trypanosoma cruzi.</title>
        <authorList>
            <person name="Diaz-Viraque F."/>
            <person name="Pita S."/>
            <person name="Greif G."/>
            <person name="de Souza R.C.M."/>
            <person name="Iraola G."/>
            <person name="Robello C."/>
        </authorList>
    </citation>
    <scope>NUCLEOTIDE SEQUENCE [LARGE SCALE GENOMIC DNA]</scope>
    <source>
        <strain evidence="3 4">Berenice</strain>
    </source>
</reference>
<dbReference type="Proteomes" id="UP000583944">
    <property type="component" value="Unassembled WGS sequence"/>
</dbReference>
<feature type="compositionally biased region" description="Basic residues" evidence="1">
    <location>
        <begin position="43"/>
        <end position="65"/>
    </location>
</feature>
<dbReference type="VEuPathDB" id="TriTrypDB:BCY84_13918"/>
<keyword evidence="2" id="KW-0472">Membrane</keyword>
<keyword evidence="2" id="KW-0812">Transmembrane</keyword>
<evidence type="ECO:0000313" key="3">
    <source>
        <dbReference type="EMBL" id="KAF5225474.1"/>
    </source>
</evidence>
<evidence type="ECO:0000256" key="2">
    <source>
        <dbReference type="SAM" id="Phobius"/>
    </source>
</evidence>
<dbReference type="VEuPathDB" id="TriTrypDB:ECC02_001237"/>
<organism evidence="3 4">
    <name type="scientific">Trypanosoma cruzi</name>
    <dbReference type="NCBI Taxonomy" id="5693"/>
    <lineage>
        <taxon>Eukaryota</taxon>
        <taxon>Discoba</taxon>
        <taxon>Euglenozoa</taxon>
        <taxon>Kinetoplastea</taxon>
        <taxon>Metakinetoplastina</taxon>
        <taxon>Trypanosomatida</taxon>
        <taxon>Trypanosomatidae</taxon>
        <taxon>Trypanosoma</taxon>
        <taxon>Schizotrypanum</taxon>
    </lineage>
</organism>
<evidence type="ECO:0000256" key="1">
    <source>
        <dbReference type="SAM" id="MobiDB-lite"/>
    </source>
</evidence>
<dbReference type="EMBL" id="JABDHM010000006">
    <property type="protein sequence ID" value="KAF5225474.1"/>
    <property type="molecule type" value="Genomic_DNA"/>
</dbReference>
<evidence type="ECO:0000313" key="4">
    <source>
        <dbReference type="Proteomes" id="UP000583944"/>
    </source>
</evidence>
<feature type="region of interest" description="Disordered" evidence="1">
    <location>
        <begin position="37"/>
        <end position="68"/>
    </location>
</feature>
<accession>A0A7J6YFE1</accession>
<gene>
    <name evidence="3" type="ORF">ECC02_001237</name>
</gene>
<dbReference type="AlphaFoldDB" id="A0A7J6YFE1"/>